<accession>A0A8T0FGX4</accession>
<feature type="signal peptide" evidence="2">
    <location>
        <begin position="1"/>
        <end position="23"/>
    </location>
</feature>
<gene>
    <name evidence="3" type="ORF">HNY73_005284</name>
</gene>
<evidence type="ECO:0000256" key="1">
    <source>
        <dbReference type="SAM" id="MobiDB-lite"/>
    </source>
</evidence>
<dbReference type="GO" id="GO:0007218">
    <property type="term" value="P:neuropeptide signaling pathway"/>
    <property type="evidence" value="ECO:0007669"/>
    <property type="project" value="UniProtKB-KW"/>
</dbReference>
<evidence type="ECO:0000313" key="3">
    <source>
        <dbReference type="EMBL" id="KAF8790226.1"/>
    </source>
</evidence>
<evidence type="ECO:0000256" key="2">
    <source>
        <dbReference type="SAM" id="SignalP"/>
    </source>
</evidence>
<feature type="compositionally biased region" description="Polar residues" evidence="1">
    <location>
        <begin position="100"/>
        <end position="117"/>
    </location>
</feature>
<reference evidence="3" key="2">
    <citation type="submission" date="2020-06" db="EMBL/GenBank/DDBJ databases">
        <authorList>
            <person name="Sheffer M."/>
        </authorList>
    </citation>
    <scope>NUCLEOTIDE SEQUENCE</scope>
</reference>
<feature type="region of interest" description="Disordered" evidence="1">
    <location>
        <begin position="50"/>
        <end position="69"/>
    </location>
</feature>
<sequence length="540" mass="60938">MGPVSRLCLLHGILIAVIFHSQADDDIATEKRYVAALAKNDRLPKFITAQKKDSNEVSPTEDSSSYGNSEIQMGYPNFILSENKRNIGAFFESRGRPSFASINRNDPSESSGDTSSMEAKRNVATLARLGRLNAIRYGRLQSRLVGAKRINNDQNTLVKGTNNEDNDIDIIGEIDCHDGDEEQVVELTPNWQKKRYVAALARSGRLPIWHSQRMWGAGKRDDSYPYGDDSRYNGDNDEIDNTIDETASVTPKYKRCKKVYGFEPQKRNIAALAKNGRLPFNAYQDDKRNIQAMARNGNLRFRSNQDEKRNIQAMARNGNLRFNSNQDDKRNVQAMARNGNLPFRSNQDEKRNIQAMARNGNLRNGPNGNLRFNSNQDDKRNVQAMARNGKLPSYSSVDEKRNVQAMARNGKLPSSASQADKRNIQAMARNGKLPSFNYQDGKRNVQAMARNGKLPSFSYQDGKRNVQALARNGNLPFTKNQDEKRNIQSMARKGLLSSFSAQDGKRNVQAMARNGYLPFTKTEEDKRNIQSMARNGYLPF</sequence>
<dbReference type="EMBL" id="JABXBU010000011">
    <property type="protein sequence ID" value="KAF8790226.1"/>
    <property type="molecule type" value="Genomic_DNA"/>
</dbReference>
<proteinExistence type="predicted"/>
<reference evidence="3" key="1">
    <citation type="journal article" date="2020" name="bioRxiv">
        <title>Chromosome-level reference genome of the European wasp spider Argiope bruennichi: a resource for studies on range expansion and evolutionary adaptation.</title>
        <authorList>
            <person name="Sheffer M.M."/>
            <person name="Hoppe A."/>
            <person name="Krehenwinkel H."/>
            <person name="Uhl G."/>
            <person name="Kuss A.W."/>
            <person name="Jensen L."/>
            <person name="Jensen C."/>
            <person name="Gillespie R.G."/>
            <person name="Hoff K.J."/>
            <person name="Prost S."/>
        </authorList>
    </citation>
    <scope>NUCLEOTIDE SEQUENCE</scope>
</reference>
<feature type="compositionally biased region" description="Polar residues" evidence="1">
    <location>
        <begin position="56"/>
        <end position="69"/>
    </location>
</feature>
<protein>
    <submittedName>
        <fullName evidence="3">Neuropeptide-like 1 like protein</fullName>
    </submittedName>
</protein>
<feature type="region of interest" description="Disordered" evidence="1">
    <location>
        <begin position="98"/>
        <end position="119"/>
    </location>
</feature>
<organism evidence="3 4">
    <name type="scientific">Argiope bruennichi</name>
    <name type="common">Wasp spider</name>
    <name type="synonym">Aranea bruennichi</name>
    <dbReference type="NCBI Taxonomy" id="94029"/>
    <lineage>
        <taxon>Eukaryota</taxon>
        <taxon>Metazoa</taxon>
        <taxon>Ecdysozoa</taxon>
        <taxon>Arthropoda</taxon>
        <taxon>Chelicerata</taxon>
        <taxon>Arachnida</taxon>
        <taxon>Araneae</taxon>
        <taxon>Araneomorphae</taxon>
        <taxon>Entelegynae</taxon>
        <taxon>Araneoidea</taxon>
        <taxon>Araneidae</taxon>
        <taxon>Argiope</taxon>
    </lineage>
</organism>
<keyword evidence="3" id="KW-0527">Neuropeptide</keyword>
<keyword evidence="4" id="KW-1185">Reference proteome</keyword>
<dbReference type="AlphaFoldDB" id="A0A8T0FGX4"/>
<evidence type="ECO:0000313" key="4">
    <source>
        <dbReference type="Proteomes" id="UP000807504"/>
    </source>
</evidence>
<comment type="caution">
    <text evidence="3">The sequence shown here is derived from an EMBL/GenBank/DDBJ whole genome shotgun (WGS) entry which is preliminary data.</text>
</comment>
<dbReference type="Proteomes" id="UP000807504">
    <property type="component" value="Unassembled WGS sequence"/>
</dbReference>
<feature type="chain" id="PRO_5035884307" evidence="2">
    <location>
        <begin position="24"/>
        <end position="540"/>
    </location>
</feature>
<keyword evidence="2" id="KW-0732">Signal</keyword>
<name>A0A8T0FGX4_ARGBR</name>